<evidence type="ECO:0000313" key="4">
    <source>
        <dbReference type="EMBL" id="MBC9206986.1"/>
    </source>
</evidence>
<dbReference type="EMBL" id="JACTVA010000012">
    <property type="protein sequence ID" value="MBC9206986.1"/>
    <property type="molecule type" value="Genomic_DNA"/>
</dbReference>
<dbReference type="Pfam" id="PF00378">
    <property type="entry name" value="ECH_1"/>
    <property type="match status" value="1"/>
</dbReference>
<comment type="similarity">
    <text evidence="1 2">Belongs to the enoyl-CoA hydratase/isomerase family.</text>
</comment>
<evidence type="ECO:0000256" key="2">
    <source>
        <dbReference type="RuleBase" id="RU003707"/>
    </source>
</evidence>
<proteinExistence type="inferred from homology"/>
<reference evidence="4 5" key="1">
    <citation type="journal article" date="2013" name="Int. J. Syst. Evol. Microbiol.">
        <title>Roseomonas aerophila sp. nov., isolated from air.</title>
        <authorList>
            <person name="Kim S.J."/>
            <person name="Weon H.Y."/>
            <person name="Ahn J.H."/>
            <person name="Hong S.B."/>
            <person name="Seok S.J."/>
            <person name="Whang K.S."/>
            <person name="Kwon S.W."/>
        </authorList>
    </citation>
    <scope>NUCLEOTIDE SEQUENCE [LARGE SCALE GENOMIC DNA]</scope>
    <source>
        <strain evidence="4 5">NBRC 108923</strain>
    </source>
</reference>
<evidence type="ECO:0000256" key="3">
    <source>
        <dbReference type="SAM" id="MobiDB-lite"/>
    </source>
</evidence>
<accession>A0ABR7RKX9</accession>
<evidence type="ECO:0000313" key="5">
    <source>
        <dbReference type="Proteomes" id="UP000626026"/>
    </source>
</evidence>
<organism evidence="4 5">
    <name type="scientific">Teichococcus aerophilus</name>
    <dbReference type="NCBI Taxonomy" id="1224513"/>
    <lineage>
        <taxon>Bacteria</taxon>
        <taxon>Pseudomonadati</taxon>
        <taxon>Pseudomonadota</taxon>
        <taxon>Alphaproteobacteria</taxon>
        <taxon>Acetobacterales</taxon>
        <taxon>Roseomonadaceae</taxon>
        <taxon>Roseomonas</taxon>
    </lineage>
</organism>
<protein>
    <submittedName>
        <fullName evidence="4">Enoyl-CoA hydratase/isomerase family protein</fullName>
    </submittedName>
</protein>
<dbReference type="InterPro" id="IPR029045">
    <property type="entry name" value="ClpP/crotonase-like_dom_sf"/>
</dbReference>
<dbReference type="SUPFAM" id="SSF52096">
    <property type="entry name" value="ClpP/crotonase"/>
    <property type="match status" value="1"/>
</dbReference>
<dbReference type="PANTHER" id="PTHR11941:SF54">
    <property type="entry name" value="ENOYL-COA HYDRATASE, MITOCHONDRIAL"/>
    <property type="match status" value="1"/>
</dbReference>
<evidence type="ECO:0000256" key="1">
    <source>
        <dbReference type="ARBA" id="ARBA00005254"/>
    </source>
</evidence>
<comment type="caution">
    <text evidence="4">The sequence shown here is derived from an EMBL/GenBank/DDBJ whole genome shotgun (WGS) entry which is preliminary data.</text>
</comment>
<dbReference type="Gene3D" id="3.90.226.10">
    <property type="entry name" value="2-enoyl-CoA Hydratase, Chain A, domain 1"/>
    <property type="match status" value="1"/>
</dbReference>
<dbReference type="PROSITE" id="PS00166">
    <property type="entry name" value="ENOYL_COA_HYDRATASE"/>
    <property type="match status" value="1"/>
</dbReference>
<sequence length="258" mass="27755">MIRTEVVEGTILVITMDRAPANAIDQGMSDGLDAAFSRFERETALLACVVTGSGERFFSAGWDLKEFVAGRDDESRFGSGGYMGLTERWDLVKPVIAAVNGTAAGGGFELALACDLVVAAEGARFILPEVRHGLVAEGGGAIRAPRRLPPMLAMELLLTGRPALAEELHRHGFVNRVVPPAQVLDAALELARAICAAAPTSIAATKEIVRRTAHLSVRDAYAEMRGGMLPAYRRMRDSANRTEGPRAFTEKRPPRWTG</sequence>
<dbReference type="PANTHER" id="PTHR11941">
    <property type="entry name" value="ENOYL-COA HYDRATASE-RELATED"/>
    <property type="match status" value="1"/>
</dbReference>
<dbReference type="Proteomes" id="UP000626026">
    <property type="component" value="Unassembled WGS sequence"/>
</dbReference>
<feature type="region of interest" description="Disordered" evidence="3">
    <location>
        <begin position="236"/>
        <end position="258"/>
    </location>
</feature>
<dbReference type="InterPro" id="IPR018376">
    <property type="entry name" value="Enoyl-CoA_hyd/isom_CS"/>
</dbReference>
<keyword evidence="5" id="KW-1185">Reference proteome</keyword>
<dbReference type="RefSeq" id="WP_187784159.1">
    <property type="nucleotide sequence ID" value="NZ_JACTVA010000012.1"/>
</dbReference>
<dbReference type="InterPro" id="IPR001753">
    <property type="entry name" value="Enoyl-CoA_hydra/iso"/>
</dbReference>
<dbReference type="CDD" id="cd06558">
    <property type="entry name" value="crotonase-like"/>
    <property type="match status" value="1"/>
</dbReference>
<gene>
    <name evidence="4" type="ORF">IBL26_09090</name>
</gene>
<name>A0ABR7RKX9_9PROT</name>